<comment type="caution">
    <text evidence="2">The sequence shown here is derived from an EMBL/GenBank/DDBJ whole genome shotgun (WGS) entry which is preliminary data.</text>
</comment>
<keyword evidence="1" id="KW-1133">Transmembrane helix</keyword>
<organism evidence="2 3">
    <name type="scientific">Pseudanabaena cinerea FACHB-1277</name>
    <dbReference type="NCBI Taxonomy" id="2949581"/>
    <lineage>
        <taxon>Bacteria</taxon>
        <taxon>Bacillati</taxon>
        <taxon>Cyanobacteriota</taxon>
        <taxon>Cyanophyceae</taxon>
        <taxon>Pseudanabaenales</taxon>
        <taxon>Pseudanabaenaceae</taxon>
        <taxon>Pseudanabaena</taxon>
        <taxon>Pseudanabaena cinerea</taxon>
    </lineage>
</organism>
<keyword evidence="2" id="KW-0282">Flagellum</keyword>
<keyword evidence="2" id="KW-0969">Cilium</keyword>
<reference evidence="2" key="2">
    <citation type="submission" date="2020-08" db="EMBL/GenBank/DDBJ databases">
        <authorList>
            <person name="Chen M."/>
            <person name="Teng W."/>
            <person name="Zhao L."/>
            <person name="Hu C."/>
            <person name="Zhou Y."/>
            <person name="Han B."/>
            <person name="Song L."/>
            <person name="Shu W."/>
        </authorList>
    </citation>
    <scope>NUCLEOTIDE SEQUENCE</scope>
    <source>
        <strain evidence="2">FACHB-1277</strain>
    </source>
</reference>
<name>A0A926Z803_9CYAN</name>
<protein>
    <submittedName>
        <fullName evidence="2">Flagellar motor protein</fullName>
    </submittedName>
</protein>
<keyword evidence="1" id="KW-0812">Transmembrane</keyword>
<keyword evidence="3" id="KW-1185">Reference proteome</keyword>
<dbReference type="Proteomes" id="UP000631421">
    <property type="component" value="Unassembled WGS sequence"/>
</dbReference>
<proteinExistence type="predicted"/>
<dbReference type="EMBL" id="JACJPY010000129">
    <property type="protein sequence ID" value="MBD2152661.1"/>
    <property type="molecule type" value="Genomic_DNA"/>
</dbReference>
<gene>
    <name evidence="2" type="ORF">H6F44_21430</name>
</gene>
<dbReference type="InterPro" id="IPR036737">
    <property type="entry name" value="OmpA-like_sf"/>
</dbReference>
<evidence type="ECO:0000313" key="3">
    <source>
        <dbReference type="Proteomes" id="UP000631421"/>
    </source>
</evidence>
<dbReference type="AlphaFoldDB" id="A0A926Z803"/>
<sequence>MTMRRKFESETEDLNIWVAFTDLMSNSFLIISLFLITSFLIGFTRSKLNAKEGKKATDLIPTLEKRNNELEQRNRILQQEIDRLKPIVLDRLKPIVPQKNDTPPIIFLRDSGAIRFKSGSAGLQGQQMLREFDKKDGLIEEIENNAKSYGINLVEIIGHTDPQPIGGVSSNLDKDLANIANNADIDRVTADRLVAGSNADLGLMRAVEIMRILRYHQKNNGKLQGLEFRAYSAAQLVPPKLPNNEKPKDDDKRRIEIRFTRLDEKNTIGR</sequence>
<evidence type="ECO:0000256" key="1">
    <source>
        <dbReference type="SAM" id="Phobius"/>
    </source>
</evidence>
<keyword evidence="2" id="KW-0966">Cell projection</keyword>
<reference evidence="2" key="1">
    <citation type="journal article" date="2015" name="ISME J.">
        <title>Draft Genome Sequence of Streptomyces incarnatus NRRL8089, which Produces the Nucleoside Antibiotic Sinefungin.</title>
        <authorList>
            <person name="Oshima K."/>
            <person name="Hattori M."/>
            <person name="Shimizu H."/>
            <person name="Fukuda K."/>
            <person name="Nemoto M."/>
            <person name="Inagaki K."/>
            <person name="Tamura T."/>
        </authorList>
    </citation>
    <scope>NUCLEOTIDE SEQUENCE</scope>
    <source>
        <strain evidence="2">FACHB-1277</strain>
    </source>
</reference>
<dbReference type="Gene3D" id="3.30.1330.60">
    <property type="entry name" value="OmpA-like domain"/>
    <property type="match status" value="1"/>
</dbReference>
<keyword evidence="1" id="KW-0472">Membrane</keyword>
<accession>A0A926Z803</accession>
<evidence type="ECO:0000313" key="2">
    <source>
        <dbReference type="EMBL" id="MBD2152661.1"/>
    </source>
</evidence>
<feature type="transmembrane region" description="Helical" evidence="1">
    <location>
        <begin position="23"/>
        <end position="44"/>
    </location>
</feature>